<dbReference type="GO" id="GO:0005524">
    <property type="term" value="F:ATP binding"/>
    <property type="evidence" value="ECO:0007669"/>
    <property type="project" value="UniProtKB-KW"/>
</dbReference>
<dbReference type="InterPro" id="IPR020536">
    <property type="entry name" value="ThiI_AANH"/>
</dbReference>
<dbReference type="InterPro" id="IPR050102">
    <property type="entry name" value="tRNA_sulfurtransferase_ThiI"/>
</dbReference>
<reference evidence="4" key="1">
    <citation type="submission" date="2019-08" db="EMBL/GenBank/DDBJ databases">
        <authorList>
            <person name="Kucharzyk K."/>
            <person name="Murdoch R.W."/>
            <person name="Higgins S."/>
            <person name="Loffler F."/>
        </authorList>
    </citation>
    <scope>NUCLEOTIDE SEQUENCE</scope>
</reference>
<dbReference type="PANTHER" id="PTHR43209">
    <property type="entry name" value="TRNA SULFURTRANSFERASE"/>
    <property type="match status" value="1"/>
</dbReference>
<proteinExistence type="predicted"/>
<protein>
    <submittedName>
        <fullName evidence="4">Putative tRNA sulfurtransferase</fullName>
        <ecNumber evidence="4">2.8.1.4</ecNumber>
    </submittedName>
</protein>
<name>A0A644ZJM8_9ZZZZ</name>
<evidence type="ECO:0000313" key="4">
    <source>
        <dbReference type="EMBL" id="MPM38903.1"/>
    </source>
</evidence>
<dbReference type="AlphaFoldDB" id="A0A644ZJM8"/>
<sequence length="139" mass="15803">MHKAIKEFCREEETTILARRFMMRIAERIASNNNMDMLITGESLGQVASQTMKSMAVIEEAINMPILKPLIGMDKTEIMERAREINTFETSILPYDDCCSVFAPKHPLINPKLESIKNSESKLDIEQLIETAISTIEIL</sequence>
<dbReference type="EC" id="2.8.1.4" evidence="4"/>
<accession>A0A644ZJM8</accession>
<dbReference type="GO" id="GO:0005829">
    <property type="term" value="C:cytosol"/>
    <property type="evidence" value="ECO:0007669"/>
    <property type="project" value="TreeGrafter"/>
</dbReference>
<comment type="caution">
    <text evidence="4">The sequence shown here is derived from an EMBL/GenBank/DDBJ whole genome shotgun (WGS) entry which is preliminary data.</text>
</comment>
<keyword evidence="1" id="KW-0547">Nucleotide-binding</keyword>
<dbReference type="GO" id="GO:0052837">
    <property type="term" value="P:thiazole biosynthetic process"/>
    <property type="evidence" value="ECO:0007669"/>
    <property type="project" value="TreeGrafter"/>
</dbReference>
<keyword evidence="4" id="KW-0808">Transferase</keyword>
<evidence type="ECO:0000256" key="2">
    <source>
        <dbReference type="ARBA" id="ARBA00022840"/>
    </source>
</evidence>
<dbReference type="PANTHER" id="PTHR43209:SF1">
    <property type="entry name" value="TRNA SULFURTRANSFERASE"/>
    <property type="match status" value="1"/>
</dbReference>
<dbReference type="GO" id="GO:0140741">
    <property type="term" value="F:tRNA-uracil-4 sulfurtransferase activity"/>
    <property type="evidence" value="ECO:0007669"/>
    <property type="project" value="UniProtKB-EC"/>
</dbReference>
<keyword evidence="2" id="KW-0067">ATP-binding</keyword>
<gene>
    <name evidence="4" type="primary">thiI_12</name>
    <name evidence="4" type="ORF">SDC9_85534</name>
</gene>
<evidence type="ECO:0000256" key="1">
    <source>
        <dbReference type="ARBA" id="ARBA00022741"/>
    </source>
</evidence>
<dbReference type="Pfam" id="PF02568">
    <property type="entry name" value="ThiI"/>
    <property type="match status" value="1"/>
</dbReference>
<dbReference type="InterPro" id="IPR014729">
    <property type="entry name" value="Rossmann-like_a/b/a_fold"/>
</dbReference>
<organism evidence="4">
    <name type="scientific">bioreactor metagenome</name>
    <dbReference type="NCBI Taxonomy" id="1076179"/>
    <lineage>
        <taxon>unclassified sequences</taxon>
        <taxon>metagenomes</taxon>
        <taxon>ecological metagenomes</taxon>
    </lineage>
</organism>
<feature type="domain" description="Thil AANH" evidence="3">
    <location>
        <begin position="3"/>
        <end position="124"/>
    </location>
</feature>
<dbReference type="GO" id="GO:0004810">
    <property type="term" value="F:CCA tRNA nucleotidyltransferase activity"/>
    <property type="evidence" value="ECO:0007669"/>
    <property type="project" value="InterPro"/>
</dbReference>
<dbReference type="Gene3D" id="3.40.50.620">
    <property type="entry name" value="HUPs"/>
    <property type="match status" value="1"/>
</dbReference>
<dbReference type="SUPFAM" id="SSF52402">
    <property type="entry name" value="Adenine nucleotide alpha hydrolases-like"/>
    <property type="match status" value="1"/>
</dbReference>
<dbReference type="EMBL" id="VSSQ01008451">
    <property type="protein sequence ID" value="MPM38903.1"/>
    <property type="molecule type" value="Genomic_DNA"/>
</dbReference>
<evidence type="ECO:0000259" key="3">
    <source>
        <dbReference type="Pfam" id="PF02568"/>
    </source>
</evidence>
<dbReference type="GO" id="GO:0002937">
    <property type="term" value="P:tRNA 4-thiouridine biosynthesis"/>
    <property type="evidence" value="ECO:0007669"/>
    <property type="project" value="TreeGrafter"/>
</dbReference>